<evidence type="ECO:0000313" key="2">
    <source>
        <dbReference type="Proteomes" id="UP000091857"/>
    </source>
</evidence>
<gene>
    <name evidence="1" type="ORF">MANES_17G089333v8</name>
</gene>
<accession>A0ACB7G3L7</accession>
<name>A0ACB7G3L7_MANES</name>
<evidence type="ECO:0000313" key="1">
    <source>
        <dbReference type="EMBL" id="KAG8634817.1"/>
    </source>
</evidence>
<dbReference type="Proteomes" id="UP000091857">
    <property type="component" value="Chromosome 17"/>
</dbReference>
<keyword evidence="2" id="KW-1185">Reference proteome</keyword>
<reference evidence="2" key="1">
    <citation type="journal article" date="2016" name="Nat. Biotechnol.">
        <title>Sequencing wild and cultivated cassava and related species reveals extensive interspecific hybridization and genetic diversity.</title>
        <authorList>
            <person name="Bredeson J.V."/>
            <person name="Lyons J.B."/>
            <person name="Prochnik S.E."/>
            <person name="Wu G.A."/>
            <person name="Ha C.M."/>
            <person name="Edsinger-Gonzales E."/>
            <person name="Grimwood J."/>
            <person name="Schmutz J."/>
            <person name="Rabbi I.Y."/>
            <person name="Egesi C."/>
            <person name="Nauluvula P."/>
            <person name="Lebot V."/>
            <person name="Ndunguru J."/>
            <person name="Mkamilo G."/>
            <person name="Bart R.S."/>
            <person name="Setter T.L."/>
            <person name="Gleadow R.M."/>
            <person name="Kulakow P."/>
            <person name="Ferguson M.E."/>
            <person name="Rounsley S."/>
            <person name="Rokhsar D.S."/>
        </authorList>
    </citation>
    <scope>NUCLEOTIDE SEQUENCE [LARGE SCALE GENOMIC DNA]</scope>
    <source>
        <strain evidence="2">cv. AM560-2</strain>
    </source>
</reference>
<sequence>MSDLRLLAVEFLIESAHRLEATPIVKYTALSLLADRFYPSLSRSVGQRKMGNWLLQPMTQSNLQLFALVSIWISSKIHDSCPLSVKSLKTLGDKSIKEQHFTARDFLEAVSKFHYQGFRISLLLVAHLLEHLMKPLCRRWSFCRGVAKNGELIDFEACMDIMDLLYEKEETSVLYSSPRTLAASTLVASYVITVPVPTQRWRFPVLPWVKFVTSFKEEDIVEIVRDILMHVLDPRQPGIKILEVEEKKFL</sequence>
<organism evidence="1 2">
    <name type="scientific">Manihot esculenta</name>
    <name type="common">Cassava</name>
    <name type="synonym">Jatropha manihot</name>
    <dbReference type="NCBI Taxonomy" id="3983"/>
    <lineage>
        <taxon>Eukaryota</taxon>
        <taxon>Viridiplantae</taxon>
        <taxon>Streptophyta</taxon>
        <taxon>Embryophyta</taxon>
        <taxon>Tracheophyta</taxon>
        <taxon>Spermatophyta</taxon>
        <taxon>Magnoliopsida</taxon>
        <taxon>eudicotyledons</taxon>
        <taxon>Gunneridae</taxon>
        <taxon>Pentapetalae</taxon>
        <taxon>rosids</taxon>
        <taxon>fabids</taxon>
        <taxon>Malpighiales</taxon>
        <taxon>Euphorbiaceae</taxon>
        <taxon>Crotonoideae</taxon>
        <taxon>Manihoteae</taxon>
        <taxon>Manihot</taxon>
    </lineage>
</organism>
<proteinExistence type="predicted"/>
<comment type="caution">
    <text evidence="1">The sequence shown here is derived from an EMBL/GenBank/DDBJ whole genome shotgun (WGS) entry which is preliminary data.</text>
</comment>
<dbReference type="EMBL" id="CM004403">
    <property type="protein sequence ID" value="KAG8634817.1"/>
    <property type="molecule type" value="Genomic_DNA"/>
</dbReference>
<protein>
    <submittedName>
        <fullName evidence="1">Uncharacterized protein</fullName>
    </submittedName>
</protein>